<name>A0A382A093_9ZZZZ</name>
<dbReference type="AlphaFoldDB" id="A0A382A093"/>
<gene>
    <name evidence="1" type="ORF">METZ01_LOCUS147799</name>
</gene>
<dbReference type="GO" id="GO:0006364">
    <property type="term" value="P:rRNA processing"/>
    <property type="evidence" value="ECO:0007669"/>
    <property type="project" value="InterPro"/>
</dbReference>
<sequence>MSNHMSSQRQIRYGELIRSLISDCLLKEDFYDQSISSTSVIVSYVKMSKDLKMASVYLMPLGGENKLNLLENIKQKKYIFQRYLSKAKLKSKFTPKINFFIDDTFDEAEKIEKLLLDKKVQRDLNG</sequence>
<dbReference type="GO" id="GO:0005829">
    <property type="term" value="C:cytosol"/>
    <property type="evidence" value="ECO:0007669"/>
    <property type="project" value="TreeGrafter"/>
</dbReference>
<protein>
    <recommendedName>
        <fullName evidence="2">Ribosome-binding factor A</fullName>
    </recommendedName>
</protein>
<accession>A0A382A093</accession>
<dbReference type="Pfam" id="PF02033">
    <property type="entry name" value="RBFA"/>
    <property type="match status" value="1"/>
</dbReference>
<evidence type="ECO:0008006" key="2">
    <source>
        <dbReference type="Google" id="ProtNLM"/>
    </source>
</evidence>
<organism evidence="1">
    <name type="scientific">marine metagenome</name>
    <dbReference type="NCBI Taxonomy" id="408172"/>
    <lineage>
        <taxon>unclassified sequences</taxon>
        <taxon>metagenomes</taxon>
        <taxon>ecological metagenomes</taxon>
    </lineage>
</organism>
<dbReference type="SUPFAM" id="SSF89919">
    <property type="entry name" value="Ribosome-binding factor A, RbfA"/>
    <property type="match status" value="1"/>
</dbReference>
<dbReference type="InterPro" id="IPR000238">
    <property type="entry name" value="RbfA"/>
</dbReference>
<dbReference type="NCBIfam" id="TIGR00082">
    <property type="entry name" value="rbfA"/>
    <property type="match status" value="1"/>
</dbReference>
<dbReference type="HAMAP" id="MF_00003">
    <property type="entry name" value="RbfA"/>
    <property type="match status" value="1"/>
</dbReference>
<dbReference type="EMBL" id="UINC01023390">
    <property type="protein sequence ID" value="SVA94945.1"/>
    <property type="molecule type" value="Genomic_DNA"/>
</dbReference>
<dbReference type="Gene3D" id="3.30.300.20">
    <property type="match status" value="1"/>
</dbReference>
<dbReference type="GO" id="GO:0043024">
    <property type="term" value="F:ribosomal small subunit binding"/>
    <property type="evidence" value="ECO:0007669"/>
    <property type="project" value="TreeGrafter"/>
</dbReference>
<dbReference type="PANTHER" id="PTHR33515">
    <property type="entry name" value="RIBOSOME-BINDING FACTOR A, CHLOROPLASTIC-RELATED"/>
    <property type="match status" value="1"/>
</dbReference>
<proteinExistence type="inferred from homology"/>
<reference evidence="1" key="1">
    <citation type="submission" date="2018-05" db="EMBL/GenBank/DDBJ databases">
        <authorList>
            <person name="Lanie J.A."/>
            <person name="Ng W.-L."/>
            <person name="Kazmierczak K.M."/>
            <person name="Andrzejewski T.M."/>
            <person name="Davidsen T.M."/>
            <person name="Wayne K.J."/>
            <person name="Tettelin H."/>
            <person name="Glass J.I."/>
            <person name="Rusch D."/>
            <person name="Podicherti R."/>
            <person name="Tsui H.-C.T."/>
            <person name="Winkler M.E."/>
        </authorList>
    </citation>
    <scope>NUCLEOTIDE SEQUENCE</scope>
</reference>
<evidence type="ECO:0000313" key="1">
    <source>
        <dbReference type="EMBL" id="SVA94945.1"/>
    </source>
</evidence>
<dbReference type="PANTHER" id="PTHR33515:SF1">
    <property type="entry name" value="RIBOSOME-BINDING FACTOR A, CHLOROPLASTIC-RELATED"/>
    <property type="match status" value="1"/>
</dbReference>
<dbReference type="InterPro" id="IPR023799">
    <property type="entry name" value="RbfA_dom_sf"/>
</dbReference>
<dbReference type="InterPro" id="IPR015946">
    <property type="entry name" value="KH_dom-like_a/b"/>
</dbReference>